<accession>A0A8J3IAK5</accession>
<gene>
    <name evidence="7" type="ORF">KSX_59320</name>
</gene>
<dbReference type="SUPFAM" id="SSF49785">
    <property type="entry name" value="Galactose-binding domain-like"/>
    <property type="match status" value="1"/>
</dbReference>
<keyword evidence="2" id="KW-0378">Hydrolase</keyword>
<dbReference type="Gene3D" id="2.60.120.260">
    <property type="entry name" value="Galactose-binding domain-like"/>
    <property type="match status" value="1"/>
</dbReference>
<dbReference type="AlphaFoldDB" id="A0A8J3IAK5"/>
<dbReference type="Gene3D" id="3.20.20.80">
    <property type="entry name" value="Glycosidases"/>
    <property type="match status" value="1"/>
</dbReference>
<evidence type="ECO:0000256" key="4">
    <source>
        <dbReference type="SAM" id="MobiDB-lite"/>
    </source>
</evidence>
<proteinExistence type="inferred from homology"/>
<reference evidence="7" key="1">
    <citation type="submission" date="2020-10" db="EMBL/GenBank/DDBJ databases">
        <title>Taxonomic study of unclassified bacteria belonging to the class Ktedonobacteria.</title>
        <authorList>
            <person name="Yabe S."/>
            <person name="Wang C.M."/>
            <person name="Zheng Y."/>
            <person name="Sakai Y."/>
            <person name="Cavaletti L."/>
            <person name="Monciardini P."/>
            <person name="Donadio S."/>
        </authorList>
    </citation>
    <scope>NUCLEOTIDE SEQUENCE</scope>
    <source>
        <strain evidence="7">SOSP1-1</strain>
    </source>
</reference>
<keyword evidence="3" id="KW-0326">Glycosidase</keyword>
<dbReference type="Gene3D" id="2.60.40.1180">
    <property type="entry name" value="Golgi alpha-mannosidase II"/>
    <property type="match status" value="1"/>
</dbReference>
<dbReference type="GO" id="GO:0004553">
    <property type="term" value="F:hydrolase activity, hydrolyzing O-glycosyl compounds"/>
    <property type="evidence" value="ECO:0007669"/>
    <property type="project" value="TreeGrafter"/>
</dbReference>
<dbReference type="Pfam" id="PF01229">
    <property type="entry name" value="Glyco_hydro_39"/>
    <property type="match status" value="1"/>
</dbReference>
<protein>
    <recommendedName>
        <fullName evidence="9">Alpha-L-arabinofuranosidase</fullName>
    </recommendedName>
</protein>
<dbReference type="InterPro" id="IPR008979">
    <property type="entry name" value="Galactose-bd-like_sf"/>
</dbReference>
<feature type="region of interest" description="Disordered" evidence="4">
    <location>
        <begin position="461"/>
        <end position="498"/>
    </location>
</feature>
<dbReference type="InterPro" id="IPR049166">
    <property type="entry name" value="GH39_cat"/>
</dbReference>
<dbReference type="PANTHER" id="PTHR12631">
    <property type="entry name" value="ALPHA-L-IDURONIDASE"/>
    <property type="match status" value="1"/>
</dbReference>
<dbReference type="SUPFAM" id="SSF51011">
    <property type="entry name" value="Glycosyl hydrolase domain"/>
    <property type="match status" value="1"/>
</dbReference>
<dbReference type="InterPro" id="IPR051923">
    <property type="entry name" value="Glycosyl_Hydrolase_39"/>
</dbReference>
<dbReference type="InterPro" id="IPR049475">
    <property type="entry name" value="Mann_GBD_bact"/>
</dbReference>
<evidence type="ECO:0000256" key="3">
    <source>
        <dbReference type="ARBA" id="ARBA00023295"/>
    </source>
</evidence>
<dbReference type="InterPro" id="IPR017853">
    <property type="entry name" value="GH"/>
</dbReference>
<organism evidence="7 8">
    <name type="scientific">Ktedonospora formicarum</name>
    <dbReference type="NCBI Taxonomy" id="2778364"/>
    <lineage>
        <taxon>Bacteria</taxon>
        <taxon>Bacillati</taxon>
        <taxon>Chloroflexota</taxon>
        <taxon>Ktedonobacteria</taxon>
        <taxon>Ktedonobacterales</taxon>
        <taxon>Ktedonobacteraceae</taxon>
        <taxon>Ktedonospora</taxon>
    </lineage>
</organism>
<dbReference type="RefSeq" id="WP_220197006.1">
    <property type="nucleotide sequence ID" value="NZ_BNJF01000003.1"/>
</dbReference>
<evidence type="ECO:0000313" key="8">
    <source>
        <dbReference type="Proteomes" id="UP000612362"/>
    </source>
</evidence>
<feature type="domain" description="Mannanase galactose-binding" evidence="6">
    <location>
        <begin position="508"/>
        <end position="639"/>
    </location>
</feature>
<evidence type="ECO:0008006" key="9">
    <source>
        <dbReference type="Google" id="ProtNLM"/>
    </source>
</evidence>
<dbReference type="EMBL" id="BNJF01000003">
    <property type="protein sequence ID" value="GHO47769.1"/>
    <property type="molecule type" value="Genomic_DNA"/>
</dbReference>
<evidence type="ECO:0000256" key="1">
    <source>
        <dbReference type="ARBA" id="ARBA00008875"/>
    </source>
</evidence>
<feature type="compositionally biased region" description="Pro residues" evidence="4">
    <location>
        <begin position="474"/>
        <end position="498"/>
    </location>
</feature>
<name>A0A8J3IAK5_9CHLR</name>
<evidence type="ECO:0000259" key="5">
    <source>
        <dbReference type="Pfam" id="PF01229"/>
    </source>
</evidence>
<evidence type="ECO:0000313" key="7">
    <source>
        <dbReference type="EMBL" id="GHO47769.1"/>
    </source>
</evidence>
<sequence length="644" mass="69890">MFGLFKKRLPLLIGILVALVALGVAIPTSIRLFAANNTTLSIDMNSNNGNVNPFVWGVNAPDKYLAWAGNPTTIQRIRDANIKMVRVGAIQYAIYRGAPMCSSPTVCNFTHMDAVLKSVFDAGAEPLFVIAGYPGGIAEHDWKSYALFMKQVINRYNVQLVLGHKVRYWEMWNEPTNEQDGKITDKADWANFVKIVGGAMKGVDASIHLVGPAAPWADLGQGGVVDYAAKNTNDLLDILSWHDYGKYEESDDQKRLTDTSRYADEVHKVQAIQSQSGKHFGTALTEYNMAWNNLASGNNQFYHTNYDAVYAASTIMTGIQAKADMFNFYALSEAGDNNLGLLNNQSFAPYTPYYTFFLFGNHTGTTLLKSSGKSSMLDLVASRSADGKKIFVTVVNKDMKNQQALTINLNSSVSGRYSAYTLDGSTLPLSGKNGTYANGQFAYTMSPLSVVSFDIALDGSQGAPTPTPTVAQPTPTPVQPTPTPVKPTPTPVKPTPTPTTPMGDYMFSFENGTSGWEPNGDISKLASSAGVARDGKQSLLVSLNSVNSNDFPFVFNDTLPTSLPGGKTVTAYIYAAKGSNIKATLFVMDQNWKWYGGSFVALPAGTWYRLSYTIPATMPGSARTLGVQLYGVQATVYIDAVTWT</sequence>
<evidence type="ECO:0000256" key="2">
    <source>
        <dbReference type="ARBA" id="ARBA00022801"/>
    </source>
</evidence>
<dbReference type="InterPro" id="IPR013780">
    <property type="entry name" value="Glyco_hydro_b"/>
</dbReference>
<comment type="caution">
    <text evidence="7">The sequence shown here is derived from an EMBL/GenBank/DDBJ whole genome shotgun (WGS) entry which is preliminary data.</text>
</comment>
<comment type="similarity">
    <text evidence="1">Belongs to the glycosyl hydrolase 39 family.</text>
</comment>
<dbReference type="PANTHER" id="PTHR12631:SF10">
    <property type="entry name" value="BETA-XYLOSIDASE-LIKE PROTEIN-RELATED"/>
    <property type="match status" value="1"/>
</dbReference>
<evidence type="ECO:0000259" key="6">
    <source>
        <dbReference type="Pfam" id="PF21253"/>
    </source>
</evidence>
<dbReference type="SUPFAM" id="SSF51445">
    <property type="entry name" value="(Trans)glycosidases"/>
    <property type="match status" value="1"/>
</dbReference>
<dbReference type="Proteomes" id="UP000612362">
    <property type="component" value="Unassembled WGS sequence"/>
</dbReference>
<dbReference type="Pfam" id="PF21253">
    <property type="entry name" value="Mann_GBD_bact"/>
    <property type="match status" value="1"/>
</dbReference>
<feature type="domain" description="Glycosyl hydrolases family 39 N-terminal catalytic" evidence="5">
    <location>
        <begin position="94"/>
        <end position="334"/>
    </location>
</feature>
<keyword evidence="8" id="KW-1185">Reference proteome</keyword>